<feature type="region of interest" description="Disordered" evidence="3">
    <location>
        <begin position="14"/>
        <end position="80"/>
    </location>
</feature>
<dbReference type="OrthoDB" id="1049195at2759"/>
<feature type="region of interest" description="Disordered" evidence="3">
    <location>
        <begin position="210"/>
        <end position="279"/>
    </location>
</feature>
<dbReference type="SUPFAM" id="SSF54928">
    <property type="entry name" value="RNA-binding domain, RBD"/>
    <property type="match status" value="1"/>
</dbReference>
<dbReference type="SMART" id="SM01218">
    <property type="entry name" value="FoP_duplication"/>
    <property type="match status" value="1"/>
</dbReference>
<comment type="caution">
    <text evidence="5">The sequence shown here is derived from an EMBL/GenBank/DDBJ whole genome shotgun (WGS) entry which is preliminary data.</text>
</comment>
<proteinExistence type="predicted"/>
<dbReference type="Proteomes" id="UP000186922">
    <property type="component" value="Unassembled WGS sequence"/>
</dbReference>
<sequence length="279" mass="27998">MADVALDDYIKTKHITRSGKGPRGAARGGARGGRGASSRGGSRGGRFGGGIAKSPVQRRSGGLPNLRTASAGGSGQGRWQHDLFGASPVGAMGGLRSRGGFSGGAKLMVSNLDYGVSDNDLRDLFGELGTLRKASIHYDLSGRSLGTAEIVYQSNSDALQALKRYNGVPLDGQAMEIQLVAPGMGAAMAMGMGAPGGLNLPRRGMGRGAGMRSAGVGGRLGGRGGARGGASGAGRGGRGGQRGGGRGARGGAAGKRTAKPEVTQEQLDMELDAYQTTTA</sequence>
<dbReference type="InterPro" id="IPR000504">
    <property type="entry name" value="RRM_dom"/>
</dbReference>
<dbReference type="InterPro" id="IPR012677">
    <property type="entry name" value="Nucleotide-bd_a/b_plait_sf"/>
</dbReference>
<dbReference type="PROSITE" id="PS50102">
    <property type="entry name" value="RRM"/>
    <property type="match status" value="1"/>
</dbReference>
<keyword evidence="6" id="KW-1185">Reference proteome</keyword>
<reference evidence="5 6" key="1">
    <citation type="journal article" date="2016" name="Nat. Commun.">
        <title>Extremotolerant tardigrade genome and improved radiotolerance of human cultured cells by tardigrade-unique protein.</title>
        <authorList>
            <person name="Hashimoto T."/>
            <person name="Horikawa D.D."/>
            <person name="Saito Y."/>
            <person name="Kuwahara H."/>
            <person name="Kozuka-Hata H."/>
            <person name="Shin-I T."/>
            <person name="Minakuchi Y."/>
            <person name="Ohishi K."/>
            <person name="Motoyama A."/>
            <person name="Aizu T."/>
            <person name="Enomoto A."/>
            <person name="Kondo K."/>
            <person name="Tanaka S."/>
            <person name="Hara Y."/>
            <person name="Koshikawa S."/>
            <person name="Sagara H."/>
            <person name="Miura T."/>
            <person name="Yokobori S."/>
            <person name="Miyagawa K."/>
            <person name="Suzuki Y."/>
            <person name="Kubo T."/>
            <person name="Oyama M."/>
            <person name="Kohara Y."/>
            <person name="Fujiyama A."/>
            <person name="Arakawa K."/>
            <person name="Katayama T."/>
            <person name="Toyoda A."/>
            <person name="Kunieda T."/>
        </authorList>
    </citation>
    <scope>NUCLEOTIDE SEQUENCE [LARGE SCALE GENOMIC DNA]</scope>
    <source>
        <strain evidence="5 6">YOKOZUNA-1</strain>
    </source>
</reference>
<dbReference type="GO" id="GO:0006406">
    <property type="term" value="P:mRNA export from nucleus"/>
    <property type="evidence" value="ECO:0007669"/>
    <property type="project" value="TreeGrafter"/>
</dbReference>
<dbReference type="EMBL" id="BDGG01000001">
    <property type="protein sequence ID" value="GAU90584.1"/>
    <property type="molecule type" value="Genomic_DNA"/>
</dbReference>
<dbReference type="Pfam" id="PF13865">
    <property type="entry name" value="FoP_duplication"/>
    <property type="match status" value="1"/>
</dbReference>
<evidence type="ECO:0000256" key="2">
    <source>
        <dbReference type="PROSITE-ProRule" id="PRU00176"/>
    </source>
</evidence>
<feature type="compositionally biased region" description="Gly residues" evidence="3">
    <location>
        <begin position="26"/>
        <end position="35"/>
    </location>
</feature>
<dbReference type="Gene3D" id="3.30.70.330">
    <property type="match status" value="1"/>
</dbReference>
<feature type="compositionally biased region" description="Gly residues" evidence="3">
    <location>
        <begin position="41"/>
        <end position="51"/>
    </location>
</feature>
<evidence type="ECO:0000313" key="6">
    <source>
        <dbReference type="Proteomes" id="UP000186922"/>
    </source>
</evidence>
<name>A0A1D1ULK1_RAMVA</name>
<accession>A0A1D1ULK1</accession>
<dbReference type="SMART" id="SM00360">
    <property type="entry name" value="RRM"/>
    <property type="match status" value="1"/>
</dbReference>
<dbReference type="AlphaFoldDB" id="A0A1D1ULK1"/>
<dbReference type="InterPro" id="IPR051229">
    <property type="entry name" value="ALYREF_mRNA_export"/>
</dbReference>
<dbReference type="STRING" id="947166.A0A1D1ULK1"/>
<feature type="compositionally biased region" description="Gly residues" evidence="3">
    <location>
        <begin position="215"/>
        <end position="253"/>
    </location>
</feature>
<dbReference type="InterPro" id="IPR035979">
    <property type="entry name" value="RBD_domain_sf"/>
</dbReference>
<dbReference type="Pfam" id="PF00076">
    <property type="entry name" value="RRM_1"/>
    <property type="match status" value="1"/>
</dbReference>
<evidence type="ECO:0000259" key="4">
    <source>
        <dbReference type="PROSITE" id="PS50102"/>
    </source>
</evidence>
<feature type="domain" description="RRM" evidence="4">
    <location>
        <begin position="105"/>
        <end position="182"/>
    </location>
</feature>
<dbReference type="PANTHER" id="PTHR19965">
    <property type="entry name" value="RNA AND EXPORT FACTOR BINDING PROTEIN"/>
    <property type="match status" value="1"/>
</dbReference>
<evidence type="ECO:0000256" key="3">
    <source>
        <dbReference type="SAM" id="MobiDB-lite"/>
    </source>
</evidence>
<dbReference type="CDD" id="cd12680">
    <property type="entry name" value="RRM_THOC4"/>
    <property type="match status" value="1"/>
</dbReference>
<dbReference type="GO" id="GO:0005634">
    <property type="term" value="C:nucleus"/>
    <property type="evidence" value="ECO:0007669"/>
    <property type="project" value="TreeGrafter"/>
</dbReference>
<protein>
    <recommendedName>
        <fullName evidence="4">RRM domain-containing protein</fullName>
    </recommendedName>
</protein>
<dbReference type="PANTHER" id="PTHR19965:SF35">
    <property type="entry name" value="RNA ANNEALING PROTEIN YRA1"/>
    <property type="match status" value="1"/>
</dbReference>
<evidence type="ECO:0000313" key="5">
    <source>
        <dbReference type="EMBL" id="GAU90584.1"/>
    </source>
</evidence>
<keyword evidence="1 2" id="KW-0694">RNA-binding</keyword>
<gene>
    <name evidence="5" type="primary">RvY_02983-1</name>
    <name evidence="5" type="synonym">RvY_02983.1</name>
    <name evidence="5" type="ORF">RvY_02983</name>
</gene>
<dbReference type="InterPro" id="IPR025715">
    <property type="entry name" value="FoP_C"/>
</dbReference>
<evidence type="ECO:0000256" key="1">
    <source>
        <dbReference type="ARBA" id="ARBA00022884"/>
    </source>
</evidence>
<organism evidence="5 6">
    <name type="scientific">Ramazzottius varieornatus</name>
    <name type="common">Water bear</name>
    <name type="synonym">Tardigrade</name>
    <dbReference type="NCBI Taxonomy" id="947166"/>
    <lineage>
        <taxon>Eukaryota</taxon>
        <taxon>Metazoa</taxon>
        <taxon>Ecdysozoa</taxon>
        <taxon>Tardigrada</taxon>
        <taxon>Eutardigrada</taxon>
        <taxon>Parachela</taxon>
        <taxon>Hypsibioidea</taxon>
        <taxon>Ramazzottiidae</taxon>
        <taxon>Ramazzottius</taxon>
    </lineage>
</organism>
<dbReference type="GO" id="GO:0003729">
    <property type="term" value="F:mRNA binding"/>
    <property type="evidence" value="ECO:0007669"/>
    <property type="project" value="TreeGrafter"/>
</dbReference>